<dbReference type="InParanoid" id="B4JHJ1"/>
<dbReference type="SMART" id="SM01017">
    <property type="entry name" value="Arrestin_C"/>
    <property type="match status" value="1"/>
</dbReference>
<dbReference type="SUPFAM" id="SSF81296">
    <property type="entry name" value="E set domains"/>
    <property type="match status" value="2"/>
</dbReference>
<evidence type="ECO:0000259" key="3">
    <source>
        <dbReference type="SMART" id="SM01017"/>
    </source>
</evidence>
<evidence type="ECO:0000256" key="1">
    <source>
        <dbReference type="ARBA" id="ARBA00005298"/>
    </source>
</evidence>
<dbReference type="OMA" id="YFAKIDY"/>
<evidence type="ECO:0000256" key="2">
    <source>
        <dbReference type="ARBA" id="ARBA00022606"/>
    </source>
</evidence>
<dbReference type="InterPro" id="IPR014756">
    <property type="entry name" value="Ig_E-set"/>
</dbReference>
<sequence>MSQFCDIQLERPSGVYHAGETVNGYINLTLTDRALIKAISLESNGYACSNWLKPQKQKKQRANNKPQVLKPMIAYGQRVDYFAKVDYFVGSEEALPQLMAAGTYCYNFSVQLPANCPSSYEAEHGHIRYTLQLMLRRSSDLPPEPAQICQIHVQQRWDPNQEANSGQAPCEVTALEQTPSLKFWQRALHLQLDIPRSSYELGAGISVHAELHNPQQLPLQSIIYKLNLVSTYVGHQLDKPKRVDSQVVRRNLISSSHQLQSLPRHGLLHFQHLHTLHVPHTPPTMGAAVCGCLQLSYEVEVVVQTKSSARFIAAQIPVIISQVTSSHAGPQKARSMCDLQAVGVSTAPSAPSAPSASNETPETTAFSSTAPNLCASMCCLVSNFREAEFMKASNVNKKDKHSISGEQLDFRPRYLYYEMEHAETERVL</sequence>
<dbReference type="InterPro" id="IPR011022">
    <property type="entry name" value="Arrestin_C-like"/>
</dbReference>
<dbReference type="FunCoup" id="B4JHJ1">
    <property type="interactions" value="11"/>
</dbReference>
<dbReference type="PhylomeDB" id="B4JHJ1"/>
<dbReference type="EMBL" id="CH916369">
    <property type="protein sequence ID" value="EDV92818.1"/>
    <property type="molecule type" value="Genomic_DNA"/>
</dbReference>
<reference evidence="4 5" key="1">
    <citation type="journal article" date="2007" name="Nature">
        <title>Evolution of genes and genomes on the Drosophila phylogeny.</title>
        <authorList>
            <consortium name="Drosophila 12 Genomes Consortium"/>
            <person name="Clark A.G."/>
            <person name="Eisen M.B."/>
            <person name="Smith D.R."/>
            <person name="Bergman C.M."/>
            <person name="Oliver B."/>
            <person name="Markow T.A."/>
            <person name="Kaufman T.C."/>
            <person name="Kellis M."/>
            <person name="Gelbart W."/>
            <person name="Iyer V.N."/>
            <person name="Pollard D.A."/>
            <person name="Sackton T.B."/>
            <person name="Larracuente A.M."/>
            <person name="Singh N.D."/>
            <person name="Abad J.P."/>
            <person name="Abt D.N."/>
            <person name="Adryan B."/>
            <person name="Aguade M."/>
            <person name="Akashi H."/>
            <person name="Anderson W.W."/>
            <person name="Aquadro C.F."/>
            <person name="Ardell D.H."/>
            <person name="Arguello R."/>
            <person name="Artieri C.G."/>
            <person name="Barbash D.A."/>
            <person name="Barker D."/>
            <person name="Barsanti P."/>
            <person name="Batterham P."/>
            <person name="Batzoglou S."/>
            <person name="Begun D."/>
            <person name="Bhutkar A."/>
            <person name="Blanco E."/>
            <person name="Bosak S.A."/>
            <person name="Bradley R.K."/>
            <person name="Brand A.D."/>
            <person name="Brent M.R."/>
            <person name="Brooks A.N."/>
            <person name="Brown R.H."/>
            <person name="Butlin R.K."/>
            <person name="Caggese C."/>
            <person name="Calvi B.R."/>
            <person name="Bernardo de Carvalho A."/>
            <person name="Caspi A."/>
            <person name="Castrezana S."/>
            <person name="Celniker S.E."/>
            <person name="Chang J.L."/>
            <person name="Chapple C."/>
            <person name="Chatterji S."/>
            <person name="Chinwalla A."/>
            <person name="Civetta A."/>
            <person name="Clifton S.W."/>
            <person name="Comeron J.M."/>
            <person name="Costello J.C."/>
            <person name="Coyne J.A."/>
            <person name="Daub J."/>
            <person name="David R.G."/>
            <person name="Delcher A.L."/>
            <person name="Delehaunty K."/>
            <person name="Do C.B."/>
            <person name="Ebling H."/>
            <person name="Edwards K."/>
            <person name="Eickbush T."/>
            <person name="Evans J.D."/>
            <person name="Filipski A."/>
            <person name="Findeiss S."/>
            <person name="Freyhult E."/>
            <person name="Fulton L."/>
            <person name="Fulton R."/>
            <person name="Garcia A.C."/>
            <person name="Gardiner A."/>
            <person name="Garfield D.A."/>
            <person name="Garvin B.E."/>
            <person name="Gibson G."/>
            <person name="Gilbert D."/>
            <person name="Gnerre S."/>
            <person name="Godfrey J."/>
            <person name="Good R."/>
            <person name="Gotea V."/>
            <person name="Gravely B."/>
            <person name="Greenberg A.J."/>
            <person name="Griffiths-Jones S."/>
            <person name="Gross S."/>
            <person name="Guigo R."/>
            <person name="Gustafson E.A."/>
            <person name="Haerty W."/>
            <person name="Hahn M.W."/>
            <person name="Halligan D.L."/>
            <person name="Halpern A.L."/>
            <person name="Halter G.M."/>
            <person name="Han M.V."/>
            <person name="Heger A."/>
            <person name="Hillier L."/>
            <person name="Hinrichs A.S."/>
            <person name="Holmes I."/>
            <person name="Hoskins R.A."/>
            <person name="Hubisz M.J."/>
            <person name="Hultmark D."/>
            <person name="Huntley M.A."/>
            <person name="Jaffe D.B."/>
            <person name="Jagadeeshan S."/>
            <person name="Jeck W.R."/>
            <person name="Johnson J."/>
            <person name="Jones C.D."/>
            <person name="Jordan W.C."/>
            <person name="Karpen G.H."/>
            <person name="Kataoka E."/>
            <person name="Keightley P.D."/>
            <person name="Kheradpour P."/>
            <person name="Kirkness E.F."/>
            <person name="Koerich L.B."/>
            <person name="Kristiansen K."/>
            <person name="Kudrna D."/>
            <person name="Kulathinal R.J."/>
            <person name="Kumar S."/>
            <person name="Kwok R."/>
            <person name="Lander E."/>
            <person name="Langley C.H."/>
            <person name="Lapoint R."/>
            <person name="Lazzaro B.P."/>
            <person name="Lee S.J."/>
            <person name="Levesque L."/>
            <person name="Li R."/>
            <person name="Lin C.F."/>
            <person name="Lin M.F."/>
            <person name="Lindblad-Toh K."/>
            <person name="Llopart A."/>
            <person name="Long M."/>
            <person name="Low L."/>
            <person name="Lozovsky E."/>
            <person name="Lu J."/>
            <person name="Luo M."/>
            <person name="Machado C.A."/>
            <person name="Makalowski W."/>
            <person name="Marzo M."/>
            <person name="Matsuda M."/>
            <person name="Matzkin L."/>
            <person name="McAllister B."/>
            <person name="McBride C.S."/>
            <person name="McKernan B."/>
            <person name="McKernan K."/>
            <person name="Mendez-Lago M."/>
            <person name="Minx P."/>
            <person name="Mollenhauer M.U."/>
            <person name="Montooth K."/>
            <person name="Mount S.M."/>
            <person name="Mu X."/>
            <person name="Myers E."/>
            <person name="Negre B."/>
            <person name="Newfeld S."/>
            <person name="Nielsen R."/>
            <person name="Noor M.A."/>
            <person name="O'Grady P."/>
            <person name="Pachter L."/>
            <person name="Papaceit M."/>
            <person name="Parisi M.J."/>
            <person name="Parisi M."/>
            <person name="Parts L."/>
            <person name="Pedersen J.S."/>
            <person name="Pesole G."/>
            <person name="Phillippy A.M."/>
            <person name="Ponting C.P."/>
            <person name="Pop M."/>
            <person name="Porcelli D."/>
            <person name="Powell J.R."/>
            <person name="Prohaska S."/>
            <person name="Pruitt K."/>
            <person name="Puig M."/>
            <person name="Quesneville H."/>
            <person name="Ram K.R."/>
            <person name="Rand D."/>
            <person name="Rasmussen M.D."/>
            <person name="Reed L.K."/>
            <person name="Reenan R."/>
            <person name="Reily A."/>
            <person name="Remington K.A."/>
            <person name="Rieger T.T."/>
            <person name="Ritchie M.G."/>
            <person name="Robin C."/>
            <person name="Rogers Y.H."/>
            <person name="Rohde C."/>
            <person name="Rozas J."/>
            <person name="Rubenfield M.J."/>
            <person name="Ruiz A."/>
            <person name="Russo S."/>
            <person name="Salzberg S.L."/>
            <person name="Sanchez-Gracia A."/>
            <person name="Saranga D.J."/>
            <person name="Sato H."/>
            <person name="Schaeffer S.W."/>
            <person name="Schatz M.C."/>
            <person name="Schlenke T."/>
            <person name="Schwartz R."/>
            <person name="Segarra C."/>
            <person name="Singh R.S."/>
            <person name="Sirot L."/>
            <person name="Sirota M."/>
            <person name="Sisneros N.B."/>
            <person name="Smith C.D."/>
            <person name="Smith T.F."/>
            <person name="Spieth J."/>
            <person name="Stage D.E."/>
            <person name="Stark A."/>
            <person name="Stephan W."/>
            <person name="Strausberg R.L."/>
            <person name="Strempel S."/>
            <person name="Sturgill D."/>
            <person name="Sutton G."/>
            <person name="Sutton G.G."/>
            <person name="Tao W."/>
            <person name="Teichmann S."/>
            <person name="Tobari Y.N."/>
            <person name="Tomimura Y."/>
            <person name="Tsolas J.M."/>
            <person name="Valente V.L."/>
            <person name="Venter E."/>
            <person name="Venter J.C."/>
            <person name="Vicario S."/>
            <person name="Vieira F.G."/>
            <person name="Vilella A.J."/>
            <person name="Villasante A."/>
            <person name="Walenz B."/>
            <person name="Wang J."/>
            <person name="Wasserman M."/>
            <person name="Watts T."/>
            <person name="Wilson D."/>
            <person name="Wilson R.K."/>
            <person name="Wing R.A."/>
            <person name="Wolfner M.F."/>
            <person name="Wong A."/>
            <person name="Wong G.K."/>
            <person name="Wu C.I."/>
            <person name="Wu G."/>
            <person name="Yamamoto D."/>
            <person name="Yang H.P."/>
            <person name="Yang S.P."/>
            <person name="Yorke J.A."/>
            <person name="Yoshida K."/>
            <person name="Zdobnov E."/>
            <person name="Zhang P."/>
            <person name="Zhang Y."/>
            <person name="Zimin A.V."/>
            <person name="Baldwin J."/>
            <person name="Abdouelleil A."/>
            <person name="Abdulkadir J."/>
            <person name="Abebe A."/>
            <person name="Abera B."/>
            <person name="Abreu J."/>
            <person name="Acer S.C."/>
            <person name="Aftuck L."/>
            <person name="Alexander A."/>
            <person name="An P."/>
            <person name="Anderson E."/>
            <person name="Anderson S."/>
            <person name="Arachi H."/>
            <person name="Azer M."/>
            <person name="Bachantsang P."/>
            <person name="Barry A."/>
            <person name="Bayul T."/>
            <person name="Berlin A."/>
            <person name="Bessette D."/>
            <person name="Bloom T."/>
            <person name="Blye J."/>
            <person name="Boguslavskiy L."/>
            <person name="Bonnet C."/>
            <person name="Boukhgalter B."/>
            <person name="Bourzgui I."/>
            <person name="Brown A."/>
            <person name="Cahill P."/>
            <person name="Channer S."/>
            <person name="Cheshatsang Y."/>
            <person name="Chuda L."/>
            <person name="Citroen M."/>
            <person name="Collymore A."/>
            <person name="Cooke P."/>
            <person name="Costello M."/>
            <person name="D'Aco K."/>
            <person name="Daza R."/>
            <person name="De Haan G."/>
            <person name="DeGray S."/>
            <person name="DeMaso C."/>
            <person name="Dhargay N."/>
            <person name="Dooley K."/>
            <person name="Dooley E."/>
            <person name="Doricent M."/>
            <person name="Dorje P."/>
            <person name="Dorjee K."/>
            <person name="Dupes A."/>
            <person name="Elong R."/>
            <person name="Falk J."/>
            <person name="Farina A."/>
            <person name="Faro S."/>
            <person name="Ferguson D."/>
            <person name="Fisher S."/>
            <person name="Foley C.D."/>
            <person name="Franke A."/>
            <person name="Friedrich D."/>
            <person name="Gadbois L."/>
            <person name="Gearin G."/>
            <person name="Gearin C.R."/>
            <person name="Giannoukos G."/>
            <person name="Goode T."/>
            <person name="Graham J."/>
            <person name="Grandbois E."/>
            <person name="Grewal S."/>
            <person name="Gyaltsen K."/>
            <person name="Hafez N."/>
            <person name="Hagos B."/>
            <person name="Hall J."/>
            <person name="Henson C."/>
            <person name="Hollinger A."/>
            <person name="Honan T."/>
            <person name="Huard M.D."/>
            <person name="Hughes L."/>
            <person name="Hurhula B."/>
            <person name="Husby M.E."/>
            <person name="Kamat A."/>
            <person name="Kanga B."/>
            <person name="Kashin S."/>
            <person name="Khazanovich D."/>
            <person name="Kisner P."/>
            <person name="Lance K."/>
            <person name="Lara M."/>
            <person name="Lee W."/>
            <person name="Lennon N."/>
            <person name="Letendre F."/>
            <person name="LeVine R."/>
            <person name="Lipovsky A."/>
            <person name="Liu X."/>
            <person name="Liu J."/>
            <person name="Liu S."/>
            <person name="Lokyitsang T."/>
            <person name="Lokyitsang Y."/>
            <person name="Lubonja R."/>
            <person name="Lui A."/>
            <person name="MacDonald P."/>
            <person name="Magnisalis V."/>
            <person name="Maru K."/>
            <person name="Matthews C."/>
            <person name="McCusker W."/>
            <person name="McDonough S."/>
            <person name="Mehta T."/>
            <person name="Meldrim J."/>
            <person name="Meneus L."/>
            <person name="Mihai O."/>
            <person name="Mihalev A."/>
            <person name="Mihova T."/>
            <person name="Mittelman R."/>
            <person name="Mlenga V."/>
            <person name="Montmayeur A."/>
            <person name="Mulrain L."/>
            <person name="Navidi A."/>
            <person name="Naylor J."/>
            <person name="Negash T."/>
            <person name="Nguyen T."/>
            <person name="Nguyen N."/>
            <person name="Nicol R."/>
            <person name="Norbu C."/>
            <person name="Norbu N."/>
            <person name="Novod N."/>
            <person name="O'Neill B."/>
            <person name="Osman S."/>
            <person name="Markiewicz E."/>
            <person name="Oyono O.L."/>
            <person name="Patti C."/>
            <person name="Phunkhang P."/>
            <person name="Pierre F."/>
            <person name="Priest M."/>
            <person name="Raghuraman S."/>
            <person name="Rege F."/>
            <person name="Reyes R."/>
            <person name="Rise C."/>
            <person name="Rogov P."/>
            <person name="Ross K."/>
            <person name="Ryan E."/>
            <person name="Settipalli S."/>
            <person name="Shea T."/>
            <person name="Sherpa N."/>
            <person name="Shi L."/>
            <person name="Shih D."/>
            <person name="Sparrow T."/>
            <person name="Spaulding J."/>
            <person name="Stalker J."/>
            <person name="Stange-Thomann N."/>
            <person name="Stavropoulos S."/>
            <person name="Stone C."/>
            <person name="Strader C."/>
            <person name="Tesfaye S."/>
            <person name="Thomson T."/>
            <person name="Thoulutsang Y."/>
            <person name="Thoulutsang D."/>
            <person name="Topham K."/>
            <person name="Topping I."/>
            <person name="Tsamla T."/>
            <person name="Vassiliev H."/>
            <person name="Vo A."/>
            <person name="Wangchuk T."/>
            <person name="Wangdi T."/>
            <person name="Weiand M."/>
            <person name="Wilkinson J."/>
            <person name="Wilson A."/>
            <person name="Yadav S."/>
            <person name="Young G."/>
            <person name="Yu Q."/>
            <person name="Zembek L."/>
            <person name="Zhong D."/>
            <person name="Zimmer A."/>
            <person name="Zwirko Z."/>
            <person name="Jaffe D.B."/>
            <person name="Alvarez P."/>
            <person name="Brockman W."/>
            <person name="Butler J."/>
            <person name="Chin C."/>
            <person name="Gnerre S."/>
            <person name="Grabherr M."/>
            <person name="Kleber M."/>
            <person name="Mauceli E."/>
            <person name="MacCallum I."/>
        </authorList>
    </citation>
    <scope>NUCLEOTIDE SEQUENCE [LARGE SCALE GENOMIC DNA]</scope>
    <source>
        <strain evidence="5">Tucson 15287-2541.00</strain>
    </source>
</reference>
<organism evidence="5">
    <name type="scientific">Drosophila grimshawi</name>
    <name type="common">Hawaiian fruit fly</name>
    <name type="synonym">Idiomyia grimshawi</name>
    <dbReference type="NCBI Taxonomy" id="7222"/>
    <lineage>
        <taxon>Eukaryota</taxon>
        <taxon>Metazoa</taxon>
        <taxon>Ecdysozoa</taxon>
        <taxon>Arthropoda</taxon>
        <taxon>Hexapoda</taxon>
        <taxon>Insecta</taxon>
        <taxon>Pterygota</taxon>
        <taxon>Neoptera</taxon>
        <taxon>Endopterygota</taxon>
        <taxon>Diptera</taxon>
        <taxon>Brachycera</taxon>
        <taxon>Muscomorpha</taxon>
        <taxon>Ephydroidea</taxon>
        <taxon>Drosophilidae</taxon>
        <taxon>Drosophila</taxon>
        <taxon>Hawaiian Drosophila</taxon>
    </lineage>
</organism>
<keyword evidence="2" id="KW-0716">Sensory transduction</keyword>
<name>B4JHJ1_DROGR</name>
<evidence type="ECO:0000313" key="4">
    <source>
        <dbReference type="EMBL" id="EDV92818.1"/>
    </source>
</evidence>
<dbReference type="GO" id="GO:0015031">
    <property type="term" value="P:protein transport"/>
    <property type="evidence" value="ECO:0007669"/>
    <property type="project" value="TreeGrafter"/>
</dbReference>
<keyword evidence="5" id="KW-1185">Reference proteome</keyword>
<dbReference type="eggNOG" id="KOG3780">
    <property type="taxonomic scope" value="Eukaryota"/>
</dbReference>
<dbReference type="Pfam" id="PF00339">
    <property type="entry name" value="Arrestin_N"/>
    <property type="match status" value="1"/>
</dbReference>
<accession>B4JHJ1</accession>
<dbReference type="Gene3D" id="2.60.40.640">
    <property type="match status" value="2"/>
</dbReference>
<dbReference type="HOGENOM" id="CLU_683845_0_0_1"/>
<dbReference type="Pfam" id="PF02752">
    <property type="entry name" value="Arrestin_C"/>
    <property type="match status" value="1"/>
</dbReference>
<dbReference type="InterPro" id="IPR014752">
    <property type="entry name" value="Arrestin-like_C"/>
</dbReference>
<dbReference type="GO" id="GO:0005737">
    <property type="term" value="C:cytoplasm"/>
    <property type="evidence" value="ECO:0007669"/>
    <property type="project" value="TreeGrafter"/>
</dbReference>
<dbReference type="PANTHER" id="PTHR11188:SF167">
    <property type="entry name" value="ARRESTIN C-TERMINAL-LIKE DOMAIN-CONTAINING PROTEIN-RELATED"/>
    <property type="match status" value="1"/>
</dbReference>
<proteinExistence type="inferred from homology"/>
<feature type="domain" description="Arrestin C-terminal-like" evidence="3">
    <location>
        <begin position="184"/>
        <end position="323"/>
    </location>
</feature>
<evidence type="ECO:0000313" key="5">
    <source>
        <dbReference type="Proteomes" id="UP000001070"/>
    </source>
</evidence>
<dbReference type="InterPro" id="IPR011021">
    <property type="entry name" value="Arrestin-like_N"/>
</dbReference>
<dbReference type="KEGG" id="dgr:6563268"/>
<dbReference type="PANTHER" id="PTHR11188">
    <property type="entry name" value="ARRESTIN DOMAIN CONTAINING PROTEIN"/>
    <property type="match status" value="1"/>
</dbReference>
<dbReference type="InterPro" id="IPR050357">
    <property type="entry name" value="Arrestin_domain-protein"/>
</dbReference>
<gene>
    <name evidence="4" type="primary">Dgri\GH18620</name>
    <name evidence="4" type="ORF">Dgri_GH18620</name>
</gene>
<protein>
    <submittedName>
        <fullName evidence="4">GH18620</fullName>
    </submittedName>
</protein>
<dbReference type="Proteomes" id="UP000001070">
    <property type="component" value="Unassembled WGS sequence"/>
</dbReference>
<dbReference type="SMR" id="B4JHJ1"/>
<dbReference type="AlphaFoldDB" id="B4JHJ1"/>
<dbReference type="OrthoDB" id="7785529at2759"/>
<comment type="similarity">
    <text evidence="1">Belongs to the arrestin family.</text>
</comment>